<dbReference type="InterPro" id="IPR014756">
    <property type="entry name" value="Ig_E-set"/>
</dbReference>
<dbReference type="KEGG" id="trz:GWP43_05145"/>
<evidence type="ECO:0000256" key="1">
    <source>
        <dbReference type="SAM" id="SignalP"/>
    </source>
</evidence>
<dbReference type="Pfam" id="PF16561">
    <property type="entry name" value="AMPK1_CBM"/>
    <property type="match status" value="1"/>
</dbReference>
<dbReference type="Gene3D" id="2.60.40.10">
    <property type="entry name" value="Immunoglobulins"/>
    <property type="match status" value="1"/>
</dbReference>
<organism evidence="3 4">
    <name type="scientific">Treponema vincentii</name>
    <dbReference type="NCBI Taxonomy" id="69710"/>
    <lineage>
        <taxon>Bacteria</taxon>
        <taxon>Pseudomonadati</taxon>
        <taxon>Spirochaetota</taxon>
        <taxon>Spirochaetia</taxon>
        <taxon>Spirochaetales</taxon>
        <taxon>Treponemataceae</taxon>
        <taxon>Treponema</taxon>
    </lineage>
</organism>
<protein>
    <submittedName>
        <fullName evidence="3">Isoamylase</fullName>
    </submittedName>
</protein>
<keyword evidence="1" id="KW-0732">Signal</keyword>
<feature type="domain" description="AMP-activated protein kinase glycogen-binding" evidence="2">
    <location>
        <begin position="161"/>
        <end position="241"/>
    </location>
</feature>
<dbReference type="InterPro" id="IPR032640">
    <property type="entry name" value="AMPK1_CBM"/>
</dbReference>
<sequence length="242" mass="27845">MRNAIRQKTVAVFFFLCILIAAQAAEQPAIDTYTYGELVETIARTGAPLITGKYIIFTAAGSARHVGIAFEHENFQSIHSFQRLYRSDDSTETKKSILFYIMQIPEEMRELRYRLVINGLWSTDPLNPDEIFDYSAGMSLSVLKIPYQKEYKTAVENNGRTRFVYQGESGKRIYLAGTFNNWDPFMYNLEEVMPGRYELYLPLPNGVWYYAYFTDGKQIPDTTNHKHVYMADGRTASVISVE</sequence>
<name>A0A6P1XZC0_9SPIR</name>
<evidence type="ECO:0000313" key="4">
    <source>
        <dbReference type="Proteomes" id="UP000464374"/>
    </source>
</evidence>
<feature type="chain" id="PRO_5027118441" evidence="1">
    <location>
        <begin position="25"/>
        <end position="242"/>
    </location>
</feature>
<reference evidence="3 4" key="1">
    <citation type="submission" date="2020-01" db="EMBL/GenBank/DDBJ databases">
        <title>Complete genome sequence of a human oral phylogroup 1 Treponema sp. strain ATCC 700766, originally isolated from periodontitis dental plaque.</title>
        <authorList>
            <person name="Chan Y."/>
            <person name="Huo Y.-B."/>
            <person name="Yu X.-L."/>
            <person name="Zeng H."/>
            <person name="Leung W.-K."/>
            <person name="Watt R.M."/>
        </authorList>
    </citation>
    <scope>NUCLEOTIDE SEQUENCE [LARGE SCALE GENOMIC DNA]</scope>
    <source>
        <strain evidence="3 4">OMZ 804</strain>
    </source>
</reference>
<dbReference type="AlphaFoldDB" id="A0A6P1XZC0"/>
<proteinExistence type="predicted"/>
<evidence type="ECO:0000313" key="3">
    <source>
        <dbReference type="EMBL" id="QHX42926.1"/>
    </source>
</evidence>
<accession>A0A6P1XZC0</accession>
<evidence type="ECO:0000259" key="2">
    <source>
        <dbReference type="Pfam" id="PF16561"/>
    </source>
</evidence>
<dbReference type="Proteomes" id="UP000464374">
    <property type="component" value="Chromosome"/>
</dbReference>
<dbReference type="InterPro" id="IPR013783">
    <property type="entry name" value="Ig-like_fold"/>
</dbReference>
<feature type="signal peptide" evidence="1">
    <location>
        <begin position="1"/>
        <end position="24"/>
    </location>
</feature>
<dbReference type="EMBL" id="CP048020">
    <property type="protein sequence ID" value="QHX42926.1"/>
    <property type="molecule type" value="Genomic_DNA"/>
</dbReference>
<dbReference type="RefSeq" id="WP_162663212.1">
    <property type="nucleotide sequence ID" value="NZ_CP048020.1"/>
</dbReference>
<dbReference type="CDD" id="cd02859">
    <property type="entry name" value="E_set_AMPKbeta_like_N"/>
    <property type="match status" value="1"/>
</dbReference>
<gene>
    <name evidence="3" type="ORF">GWP43_05145</name>
</gene>
<dbReference type="SUPFAM" id="SSF81296">
    <property type="entry name" value="E set domains"/>
    <property type="match status" value="1"/>
</dbReference>